<dbReference type="EMBL" id="JAPDOD010000065">
    <property type="protein sequence ID" value="MDA0166405.1"/>
    <property type="molecule type" value="Genomic_DNA"/>
</dbReference>
<dbReference type="InterPro" id="IPR036388">
    <property type="entry name" value="WH-like_DNA-bd_sf"/>
</dbReference>
<dbReference type="GO" id="GO:0003677">
    <property type="term" value="F:DNA binding"/>
    <property type="evidence" value="ECO:0007669"/>
    <property type="project" value="UniProtKB-KW"/>
</dbReference>
<dbReference type="GO" id="GO:0003700">
    <property type="term" value="F:DNA-binding transcription factor activity"/>
    <property type="evidence" value="ECO:0007669"/>
    <property type="project" value="InterPro"/>
</dbReference>
<dbReference type="PANTHER" id="PTHR30346:SF29">
    <property type="entry name" value="LYSR SUBSTRATE-BINDING"/>
    <property type="match status" value="1"/>
</dbReference>
<comment type="similarity">
    <text evidence="1">Belongs to the LysR transcriptional regulatory family.</text>
</comment>
<dbReference type="PROSITE" id="PS50931">
    <property type="entry name" value="HTH_LYSR"/>
    <property type="match status" value="1"/>
</dbReference>
<protein>
    <submittedName>
        <fullName evidence="6">LysR substrate-binding domain-containing protein</fullName>
    </submittedName>
</protein>
<comment type="caution">
    <text evidence="6">The sequence shown here is derived from an EMBL/GenBank/DDBJ whole genome shotgun (WGS) entry which is preliminary data.</text>
</comment>
<evidence type="ECO:0000313" key="7">
    <source>
        <dbReference type="Proteomes" id="UP001149140"/>
    </source>
</evidence>
<evidence type="ECO:0000256" key="4">
    <source>
        <dbReference type="ARBA" id="ARBA00023163"/>
    </source>
</evidence>
<keyword evidence="2" id="KW-0805">Transcription regulation</keyword>
<dbReference type="Proteomes" id="UP001149140">
    <property type="component" value="Unassembled WGS sequence"/>
</dbReference>
<dbReference type="SUPFAM" id="SSF46785">
    <property type="entry name" value="Winged helix' DNA-binding domain"/>
    <property type="match status" value="1"/>
</dbReference>
<evidence type="ECO:0000256" key="3">
    <source>
        <dbReference type="ARBA" id="ARBA00023125"/>
    </source>
</evidence>
<evidence type="ECO:0000256" key="1">
    <source>
        <dbReference type="ARBA" id="ARBA00009437"/>
    </source>
</evidence>
<dbReference type="Gene3D" id="3.40.190.10">
    <property type="entry name" value="Periplasmic binding protein-like II"/>
    <property type="match status" value="2"/>
</dbReference>
<dbReference type="InterPro" id="IPR036390">
    <property type="entry name" value="WH_DNA-bd_sf"/>
</dbReference>
<name>A0A9X3N116_9ACTN</name>
<keyword evidence="7" id="KW-1185">Reference proteome</keyword>
<dbReference type="AlphaFoldDB" id="A0A9X3N116"/>
<dbReference type="GO" id="GO:0032993">
    <property type="term" value="C:protein-DNA complex"/>
    <property type="evidence" value="ECO:0007669"/>
    <property type="project" value="TreeGrafter"/>
</dbReference>
<keyword evidence="4" id="KW-0804">Transcription</keyword>
<dbReference type="SUPFAM" id="SSF53850">
    <property type="entry name" value="Periplasmic binding protein-like II"/>
    <property type="match status" value="1"/>
</dbReference>
<dbReference type="Gene3D" id="1.10.10.10">
    <property type="entry name" value="Winged helix-like DNA-binding domain superfamily/Winged helix DNA-binding domain"/>
    <property type="match status" value="1"/>
</dbReference>
<gene>
    <name evidence="6" type="ORF">OM076_39440</name>
</gene>
<evidence type="ECO:0000259" key="5">
    <source>
        <dbReference type="PROSITE" id="PS50931"/>
    </source>
</evidence>
<feature type="domain" description="HTH lysR-type" evidence="5">
    <location>
        <begin position="2"/>
        <end position="59"/>
    </location>
</feature>
<dbReference type="RefSeq" id="WP_270045662.1">
    <property type="nucleotide sequence ID" value="NZ_JAPDOD010000065.1"/>
</dbReference>
<dbReference type="Pfam" id="PF03466">
    <property type="entry name" value="LysR_substrate"/>
    <property type="match status" value="1"/>
</dbReference>
<dbReference type="InterPro" id="IPR000847">
    <property type="entry name" value="LysR_HTH_N"/>
</dbReference>
<sequence>MLDPRRLRLLIALESLGTVRAVAVAASMSPSAVSQQLAALERESGTALLERHGRAVALTDAGVALAAHARAILERIGAAEEDLRALRDAPAGTVRIASFTSAMRAFVITAAATAGREYPGIAVHLSELEPDDCVPALTRGEVDLAVVADFGDGSLPHTRNLRSVRLATDELKAVLPPGHAAFTGRLGDLAEDPWVLDGTELERHVLRRCRRAGFEPHVVARLVSHEALLYAVHSGLGVTILPTFALDRADGVEVRPLEPVARRELMVLHREDALDRRSVALTLDVLVAAARGA</sequence>
<reference evidence="6" key="1">
    <citation type="submission" date="2022-10" db="EMBL/GenBank/DDBJ databases">
        <title>The WGS of Solirubrobacter ginsenosidimutans DSM 21036.</title>
        <authorList>
            <person name="Jiang Z."/>
        </authorList>
    </citation>
    <scope>NUCLEOTIDE SEQUENCE</scope>
    <source>
        <strain evidence="6">DSM 21036</strain>
    </source>
</reference>
<accession>A0A9X3N116</accession>
<dbReference type="PANTHER" id="PTHR30346">
    <property type="entry name" value="TRANSCRIPTIONAL DUAL REGULATOR HCAR-RELATED"/>
    <property type="match status" value="1"/>
</dbReference>
<organism evidence="6 7">
    <name type="scientific">Solirubrobacter ginsenosidimutans</name>
    <dbReference type="NCBI Taxonomy" id="490573"/>
    <lineage>
        <taxon>Bacteria</taxon>
        <taxon>Bacillati</taxon>
        <taxon>Actinomycetota</taxon>
        <taxon>Thermoleophilia</taxon>
        <taxon>Solirubrobacterales</taxon>
        <taxon>Solirubrobacteraceae</taxon>
        <taxon>Solirubrobacter</taxon>
    </lineage>
</organism>
<keyword evidence="3" id="KW-0238">DNA-binding</keyword>
<proteinExistence type="inferred from homology"/>
<dbReference type="Pfam" id="PF00126">
    <property type="entry name" value="HTH_1"/>
    <property type="match status" value="1"/>
</dbReference>
<evidence type="ECO:0000256" key="2">
    <source>
        <dbReference type="ARBA" id="ARBA00023015"/>
    </source>
</evidence>
<dbReference type="InterPro" id="IPR005119">
    <property type="entry name" value="LysR_subst-bd"/>
</dbReference>
<evidence type="ECO:0000313" key="6">
    <source>
        <dbReference type="EMBL" id="MDA0166405.1"/>
    </source>
</evidence>